<dbReference type="InterPro" id="IPR011249">
    <property type="entry name" value="Metalloenz_LuxS/M16"/>
</dbReference>
<feature type="domain" description="Peptidase M16 middle/third" evidence="9">
    <location>
        <begin position="456"/>
        <end position="743"/>
    </location>
</feature>
<keyword evidence="6" id="KW-0482">Metalloprotease</keyword>
<dbReference type="InterPro" id="IPR032632">
    <property type="entry name" value="Peptidase_M16_M"/>
</dbReference>
<dbReference type="PANTHER" id="PTHR43690">
    <property type="entry name" value="NARDILYSIN"/>
    <property type="match status" value="1"/>
</dbReference>
<dbReference type="GO" id="GO:0046872">
    <property type="term" value="F:metal ion binding"/>
    <property type="evidence" value="ECO:0007669"/>
    <property type="project" value="UniProtKB-KW"/>
</dbReference>
<dbReference type="FunFam" id="3.30.830.10:FF:000003">
    <property type="entry name" value="Insulin-degrading enzyme"/>
    <property type="match status" value="1"/>
</dbReference>
<dbReference type="Pfam" id="PF05193">
    <property type="entry name" value="Peptidase_M16_C"/>
    <property type="match status" value="1"/>
</dbReference>
<dbReference type="STRING" id="348802.A0A0D2EXU4"/>
<dbReference type="Pfam" id="PF00675">
    <property type="entry name" value="Peptidase_M16"/>
    <property type="match status" value="1"/>
</dbReference>
<dbReference type="HOGENOM" id="CLU_004639_1_2_1"/>
<evidence type="ECO:0000259" key="9">
    <source>
        <dbReference type="Pfam" id="PF16187"/>
    </source>
</evidence>
<dbReference type="FunFam" id="3.30.830.10:FF:000005">
    <property type="entry name" value="nardilysin isoform X1"/>
    <property type="match status" value="1"/>
</dbReference>
<dbReference type="Pfam" id="PF16187">
    <property type="entry name" value="Peptidase_M16_M"/>
    <property type="match status" value="1"/>
</dbReference>
<proteinExistence type="inferred from homology"/>
<evidence type="ECO:0000313" key="12">
    <source>
        <dbReference type="Proteomes" id="UP000054342"/>
    </source>
</evidence>
<dbReference type="OrthoDB" id="952271at2759"/>
<evidence type="ECO:0000256" key="6">
    <source>
        <dbReference type="ARBA" id="ARBA00023049"/>
    </source>
</evidence>
<keyword evidence="12" id="KW-1185">Reference proteome</keyword>
<evidence type="ECO:0000259" key="10">
    <source>
        <dbReference type="Pfam" id="PF22456"/>
    </source>
</evidence>
<sequence length="1145" mass="130971">MRLSVRLAYSSLLSLRTLSPLTFRPRPISRPLMSTASFQQSPPSRPFATVMSSVRHITDNLEKPDLDDRSYRVIELPNKLEALLVHDAQTDKASASLNVNVGNFCDEEDMPGMAHAVEHLLFMGTEKYPIENEYSSYLSSNSGHSNAYTAATQTNYFFECAASHESHDDVPNGAVNGTREAPTNGTSRGPLYGALDRFAQFFVKPLFLENTLDRELRAVDSENKKNLQSDAWRLSQLAKSLSNPQHPYHHFSTGNLQTLRDEPEKRGVKIRDEFIRFYERHYSANRMKLVVLGRESLDELEGWVAELFSEVKNKNLGQNRWDGIEMLTKDQLSTEILAKPVMESRSLEISFPWQDEEEMYETQPARYISHLIGHEGPGSVLAYLKDRGLAQTLSAGYHPVCPGSAFFEIDIGLTPDGLKKYHEIVTIVFQYIGMMKANPPVEWMHEEMKNMAEVDFRFRQKSPASRFTSATSSVMQKGLPRSWLLSGTSKFRKFDAKAIVQAMQYLREDNFRLMLVSQEYPGTWTQKEKWYGTEYKVEKIPTDVLSGVRKALSSPQNETPKELHLPHKNEFIPTKLDVEKLDIKEPAKTPKLLRNDDMVRLWWKKDDTFWVPKANINIKLRNAITYCSPASYVKSVLFLNLVKDALSTYSYDAEISGLSYAIIPNQLGVDISVHGYNDKMAVFLEKILSTIRTIEIKDDRFEIIKERMERKYKNWYYQQPYYQIGDYTRWLLNERGWMTDSYAAELPHITVEDVKTFGPELLQQVHTEVLAHGNLYKEDAKKIANLIESTLKPRTLPVSQWQLRRNVIVPEGSNFVYKHTLGDPANINHAIEYYLDVGHVMDIPLRSRLQLFAQMTDEPAFDQLRTKEQLGYVVWSGIRPAAVTMGYRVLIQSERDPDYLETRINAFLLKFKQDLEEMSEEDFEGHKRSLVNKRLEKLKNLDFETNRLWAYISGEYLNFYQVDRDVAVIRQLTKDDIKQFYARYIDPESPNRAKVSVHLEAQSSAPVAEVSASEKKDQFVGLIGQALGSLGVDVEEIRLKTHFEKVDPIDHAGTTDAIKEYIGTSLPASNSDEIVGQIKEAMPQLLVALKIKPVTPPTDSAEVASKIPTPVIIKDAYRWKAGLQVTQGPLAVEDIRSFEDLESKL</sequence>
<gene>
    <name evidence="11" type="ORF">PV05_00725</name>
</gene>
<feature type="domain" description="Peptidase M16 N-terminal" evidence="7">
    <location>
        <begin position="83"/>
        <end position="244"/>
    </location>
</feature>
<feature type="domain" description="Peptidase M16 C-terminal" evidence="8">
    <location>
        <begin position="271"/>
        <end position="450"/>
    </location>
</feature>
<dbReference type="InterPro" id="IPR050626">
    <property type="entry name" value="Peptidase_M16"/>
</dbReference>
<organism evidence="11 12">
    <name type="scientific">Exophiala xenobiotica</name>
    <dbReference type="NCBI Taxonomy" id="348802"/>
    <lineage>
        <taxon>Eukaryota</taxon>
        <taxon>Fungi</taxon>
        <taxon>Dikarya</taxon>
        <taxon>Ascomycota</taxon>
        <taxon>Pezizomycotina</taxon>
        <taxon>Eurotiomycetes</taxon>
        <taxon>Chaetothyriomycetidae</taxon>
        <taxon>Chaetothyriales</taxon>
        <taxon>Herpotrichiellaceae</taxon>
        <taxon>Exophiala</taxon>
    </lineage>
</organism>
<dbReference type="InterPro" id="IPR007863">
    <property type="entry name" value="Peptidase_M16_C"/>
</dbReference>
<dbReference type="GO" id="GO:0004222">
    <property type="term" value="F:metalloendopeptidase activity"/>
    <property type="evidence" value="ECO:0007669"/>
    <property type="project" value="TreeGrafter"/>
</dbReference>
<evidence type="ECO:0000256" key="4">
    <source>
        <dbReference type="ARBA" id="ARBA00022801"/>
    </source>
</evidence>
<evidence type="ECO:0000256" key="2">
    <source>
        <dbReference type="ARBA" id="ARBA00022670"/>
    </source>
</evidence>
<dbReference type="Proteomes" id="UP000054342">
    <property type="component" value="Unassembled WGS sequence"/>
</dbReference>
<comment type="similarity">
    <text evidence="1">Belongs to the peptidase M16 family.</text>
</comment>
<keyword evidence="2" id="KW-0645">Protease</keyword>
<keyword evidence="3" id="KW-0479">Metal-binding</keyword>
<dbReference type="RefSeq" id="XP_013321097.1">
    <property type="nucleotide sequence ID" value="XM_013465643.1"/>
</dbReference>
<dbReference type="AlphaFoldDB" id="A0A0D2EXU4"/>
<dbReference type="Pfam" id="PF22456">
    <property type="entry name" value="PqqF-like_C_4"/>
    <property type="match status" value="1"/>
</dbReference>
<keyword evidence="5" id="KW-0862">Zinc</keyword>
<dbReference type="EMBL" id="KN847317">
    <property type="protein sequence ID" value="KIW60513.1"/>
    <property type="molecule type" value="Genomic_DNA"/>
</dbReference>
<evidence type="ECO:0000256" key="1">
    <source>
        <dbReference type="ARBA" id="ARBA00007261"/>
    </source>
</evidence>
<keyword evidence="4" id="KW-0378">Hydrolase</keyword>
<dbReference type="Gene3D" id="3.30.830.10">
    <property type="entry name" value="Metalloenzyme, LuxS/M16 peptidase-like"/>
    <property type="match status" value="4"/>
</dbReference>
<dbReference type="MEROPS" id="M16.008"/>
<reference evidence="11 12" key="1">
    <citation type="submission" date="2015-01" db="EMBL/GenBank/DDBJ databases">
        <title>The Genome Sequence of Exophiala xenobiotica CBS118157.</title>
        <authorList>
            <consortium name="The Broad Institute Genomics Platform"/>
            <person name="Cuomo C."/>
            <person name="de Hoog S."/>
            <person name="Gorbushina A."/>
            <person name="Stielow B."/>
            <person name="Teixiera M."/>
            <person name="Abouelleil A."/>
            <person name="Chapman S.B."/>
            <person name="Priest M."/>
            <person name="Young S.K."/>
            <person name="Wortman J."/>
            <person name="Nusbaum C."/>
            <person name="Birren B."/>
        </authorList>
    </citation>
    <scope>NUCLEOTIDE SEQUENCE [LARGE SCALE GENOMIC DNA]</scope>
    <source>
        <strain evidence="11 12">CBS 118157</strain>
    </source>
</reference>
<dbReference type="GO" id="GO:0005829">
    <property type="term" value="C:cytosol"/>
    <property type="evidence" value="ECO:0007669"/>
    <property type="project" value="TreeGrafter"/>
</dbReference>
<accession>A0A0D2EXU4</accession>
<evidence type="ECO:0000256" key="3">
    <source>
        <dbReference type="ARBA" id="ARBA00022723"/>
    </source>
</evidence>
<evidence type="ECO:0000313" key="11">
    <source>
        <dbReference type="EMBL" id="KIW60513.1"/>
    </source>
</evidence>
<feature type="domain" description="Coenzyme PQQ synthesis protein F-like C-terminal lobe" evidence="10">
    <location>
        <begin position="851"/>
        <end position="949"/>
    </location>
</feature>
<dbReference type="SUPFAM" id="SSF63411">
    <property type="entry name" value="LuxS/MPP-like metallohydrolase"/>
    <property type="match status" value="4"/>
</dbReference>
<evidence type="ECO:0000256" key="5">
    <source>
        <dbReference type="ARBA" id="ARBA00022833"/>
    </source>
</evidence>
<dbReference type="FunFam" id="3.30.830.10:FF:000004">
    <property type="entry name" value="Putative insulin-degrading enzyme"/>
    <property type="match status" value="1"/>
</dbReference>
<dbReference type="PANTHER" id="PTHR43690:SF18">
    <property type="entry name" value="INSULIN-DEGRADING ENZYME-RELATED"/>
    <property type="match status" value="1"/>
</dbReference>
<dbReference type="InterPro" id="IPR011765">
    <property type="entry name" value="Pept_M16_N"/>
</dbReference>
<evidence type="ECO:0008006" key="13">
    <source>
        <dbReference type="Google" id="ProtNLM"/>
    </source>
</evidence>
<name>A0A0D2EXU4_9EURO</name>
<evidence type="ECO:0000259" key="8">
    <source>
        <dbReference type="Pfam" id="PF05193"/>
    </source>
</evidence>
<dbReference type="GeneID" id="25322633"/>
<protein>
    <recommendedName>
        <fullName evidence="13">Peptidase M16 N-terminal domain-containing protein</fullName>
    </recommendedName>
</protein>
<dbReference type="GO" id="GO:0043171">
    <property type="term" value="P:peptide catabolic process"/>
    <property type="evidence" value="ECO:0007669"/>
    <property type="project" value="TreeGrafter"/>
</dbReference>
<evidence type="ECO:0000259" key="7">
    <source>
        <dbReference type="Pfam" id="PF00675"/>
    </source>
</evidence>
<dbReference type="InterPro" id="IPR054734">
    <property type="entry name" value="PqqF-like_C_4"/>
</dbReference>
<dbReference type="GO" id="GO:0005739">
    <property type="term" value="C:mitochondrion"/>
    <property type="evidence" value="ECO:0007669"/>
    <property type="project" value="TreeGrafter"/>
</dbReference>
<dbReference type="GO" id="GO:0051603">
    <property type="term" value="P:proteolysis involved in protein catabolic process"/>
    <property type="evidence" value="ECO:0007669"/>
    <property type="project" value="TreeGrafter"/>
</dbReference>